<dbReference type="GO" id="GO:0070197">
    <property type="term" value="P:meiotic attachment of telomere to nuclear envelope"/>
    <property type="evidence" value="ECO:0007669"/>
    <property type="project" value="TreeGrafter"/>
</dbReference>
<dbReference type="PANTHER" id="PTHR35824:SF1">
    <property type="entry name" value="MEMBRANE-ANCHORED JUNCTION PROTEIN"/>
    <property type="match status" value="1"/>
</dbReference>
<feature type="compositionally biased region" description="Polar residues" evidence="1">
    <location>
        <begin position="114"/>
        <end position="125"/>
    </location>
</feature>
<feature type="region of interest" description="Disordered" evidence="1">
    <location>
        <begin position="112"/>
        <end position="220"/>
    </location>
</feature>
<dbReference type="Proteomes" id="UP000694845">
    <property type="component" value="Unplaced"/>
</dbReference>
<sequence length="367" mass="42011">MEGFKLPERDTRLIKHDNTVYKIKLVYVTSKRGSHEHILPCDAKSMQHEIEEAISVVLSGNLTPVKTDHFIIHTERKPWKMASLLVFTENSRWLQTHASMLTLFVKARQDVEAQPTQRQPKSPQTESKRQTEQARRMGRLSSSAFTGGTHRRKHTRTFEVKETRSPSPPQPKKMKPSDTRSQDQSLEQQDVQHRAYLLRRRDRVPDTNERQQHTIKNYHLRSQVMHLGTVSGALDQQGSEGSECRPRRQRGSSRGSLARVTGQAKQEHVRDISHPHEAEPRVGATANVPSRPAYPQGGAVQHDTHHVLQPAQHDGAQYQLEEQRRLQRLVGNQQTHQTEVAQYQLQSRGPLQRMVSAVLTPVKNLFS</sequence>
<feature type="compositionally biased region" description="Basic and acidic residues" evidence="1">
    <location>
        <begin position="265"/>
        <end position="280"/>
    </location>
</feature>
<dbReference type="OrthoDB" id="6162963at2759"/>
<keyword evidence="2" id="KW-1185">Reference proteome</keyword>
<feature type="compositionally biased region" description="Basic and acidic residues" evidence="1">
    <location>
        <begin position="203"/>
        <end position="212"/>
    </location>
</feature>
<gene>
    <name evidence="3 4 5" type="primary">LOC110979288</name>
</gene>
<dbReference type="KEGG" id="aplc:110979288"/>
<dbReference type="GO" id="GO:0007129">
    <property type="term" value="P:homologous chromosome pairing at meiosis"/>
    <property type="evidence" value="ECO:0007669"/>
    <property type="project" value="TreeGrafter"/>
</dbReference>
<evidence type="ECO:0000313" key="3">
    <source>
        <dbReference type="RefSeq" id="XP_022090644.1"/>
    </source>
</evidence>
<dbReference type="PANTHER" id="PTHR35824">
    <property type="entry name" value="MEMBRANE-ANCHORED JUNCTION PROTEIN MAJIN"/>
    <property type="match status" value="1"/>
</dbReference>
<evidence type="ECO:0000313" key="4">
    <source>
        <dbReference type="RefSeq" id="XP_022090645.1"/>
    </source>
</evidence>
<proteinExistence type="predicted"/>
<evidence type="ECO:0000313" key="5">
    <source>
        <dbReference type="RefSeq" id="XP_022090646.1"/>
    </source>
</evidence>
<dbReference type="InterPro" id="IPR027816">
    <property type="entry name" value="MAJIN"/>
</dbReference>
<dbReference type="RefSeq" id="XP_022090644.1">
    <property type="nucleotide sequence ID" value="XM_022234952.1"/>
</dbReference>
<feature type="compositionally biased region" description="Basic and acidic residues" evidence="1">
    <location>
        <begin position="126"/>
        <end position="135"/>
    </location>
</feature>
<dbReference type="GO" id="GO:0003677">
    <property type="term" value="F:DNA binding"/>
    <property type="evidence" value="ECO:0007669"/>
    <property type="project" value="InterPro"/>
</dbReference>
<name>A0A8B7YE25_ACAPL</name>
<dbReference type="Pfam" id="PF15077">
    <property type="entry name" value="MAJIN"/>
    <property type="match status" value="1"/>
</dbReference>
<dbReference type="GeneID" id="110979288"/>
<protein>
    <submittedName>
        <fullName evidence="3 4">Uncharacterized protein LOC110979288 isoform X1</fullName>
    </submittedName>
</protein>
<reference evidence="3 4" key="1">
    <citation type="submission" date="2025-04" db="UniProtKB">
        <authorList>
            <consortium name="RefSeq"/>
        </authorList>
    </citation>
    <scope>IDENTIFICATION</scope>
</reference>
<dbReference type="AlphaFoldDB" id="A0A8B7YE25"/>
<accession>A0A8B7YE25</accession>
<feature type="region of interest" description="Disordered" evidence="1">
    <location>
        <begin position="233"/>
        <end position="300"/>
    </location>
</feature>
<evidence type="ECO:0000256" key="1">
    <source>
        <dbReference type="SAM" id="MobiDB-lite"/>
    </source>
</evidence>
<evidence type="ECO:0000313" key="2">
    <source>
        <dbReference type="Proteomes" id="UP000694845"/>
    </source>
</evidence>
<dbReference type="RefSeq" id="XP_022090645.1">
    <property type="nucleotide sequence ID" value="XM_022234953.1"/>
</dbReference>
<organism evidence="2 4">
    <name type="scientific">Acanthaster planci</name>
    <name type="common">Crown-of-thorns starfish</name>
    <dbReference type="NCBI Taxonomy" id="133434"/>
    <lineage>
        <taxon>Eukaryota</taxon>
        <taxon>Metazoa</taxon>
        <taxon>Echinodermata</taxon>
        <taxon>Eleutherozoa</taxon>
        <taxon>Asterozoa</taxon>
        <taxon>Asteroidea</taxon>
        <taxon>Valvatacea</taxon>
        <taxon>Valvatida</taxon>
        <taxon>Acanthasteridae</taxon>
        <taxon>Acanthaster</taxon>
    </lineage>
</organism>
<dbReference type="RefSeq" id="XP_022090646.1">
    <property type="nucleotide sequence ID" value="XM_022234954.1"/>
</dbReference>
<dbReference type="GO" id="GO:0005637">
    <property type="term" value="C:nuclear inner membrane"/>
    <property type="evidence" value="ECO:0007669"/>
    <property type="project" value="TreeGrafter"/>
</dbReference>